<dbReference type="InterPro" id="IPR052719">
    <property type="entry name" value="CvpA-like"/>
</dbReference>
<dbReference type="PANTHER" id="PTHR36926">
    <property type="entry name" value="COLICIN V PRODUCTION PROTEIN"/>
    <property type="match status" value="1"/>
</dbReference>
<evidence type="ECO:0000313" key="6">
    <source>
        <dbReference type="EMBL" id="PZQ18686.1"/>
    </source>
</evidence>
<comment type="subcellular location">
    <subcellularLocation>
        <location evidence="1">Membrane</location>
        <topology evidence="1">Multi-pass membrane protein</topology>
    </subcellularLocation>
</comment>
<dbReference type="EMBL" id="QFPO01000003">
    <property type="protein sequence ID" value="PZQ18686.1"/>
    <property type="molecule type" value="Genomic_DNA"/>
</dbReference>
<reference evidence="6 7" key="1">
    <citation type="submission" date="2017-08" db="EMBL/GenBank/DDBJ databases">
        <title>Infants hospitalized years apart are colonized by the same room-sourced microbial strains.</title>
        <authorList>
            <person name="Brooks B."/>
            <person name="Olm M.R."/>
            <person name="Firek B.A."/>
            <person name="Baker R."/>
            <person name="Thomas B.C."/>
            <person name="Morowitz M.J."/>
            <person name="Banfield J.F."/>
        </authorList>
    </citation>
    <scope>NUCLEOTIDE SEQUENCE [LARGE SCALE GENOMIC DNA]</scope>
    <source>
        <strain evidence="6">S2_005_003_R2_42</strain>
    </source>
</reference>
<dbReference type="InterPro" id="IPR003825">
    <property type="entry name" value="Colicin-V_CvpA"/>
</dbReference>
<protein>
    <submittedName>
        <fullName evidence="6">Colicin V production protein</fullName>
    </submittedName>
</protein>
<proteinExistence type="predicted"/>
<evidence type="ECO:0000256" key="2">
    <source>
        <dbReference type="ARBA" id="ARBA00022692"/>
    </source>
</evidence>
<keyword evidence="4 5" id="KW-0472">Membrane</keyword>
<evidence type="ECO:0000256" key="3">
    <source>
        <dbReference type="ARBA" id="ARBA00022989"/>
    </source>
</evidence>
<evidence type="ECO:0000256" key="4">
    <source>
        <dbReference type="ARBA" id="ARBA00023136"/>
    </source>
</evidence>
<evidence type="ECO:0000256" key="5">
    <source>
        <dbReference type="SAM" id="Phobius"/>
    </source>
</evidence>
<evidence type="ECO:0000313" key="7">
    <source>
        <dbReference type="Proteomes" id="UP000249046"/>
    </source>
</evidence>
<keyword evidence="2 5" id="KW-0812">Transmembrane</keyword>
<comment type="caution">
    <text evidence="6">The sequence shown here is derived from an EMBL/GenBank/DDBJ whole genome shotgun (WGS) entry which is preliminary data.</text>
</comment>
<dbReference type="AlphaFoldDB" id="A0A2W5KNQ4"/>
<dbReference type="PANTHER" id="PTHR36926:SF1">
    <property type="entry name" value="COLICIN V PRODUCTION PROTEIN"/>
    <property type="match status" value="1"/>
</dbReference>
<dbReference type="GO" id="GO:0016020">
    <property type="term" value="C:membrane"/>
    <property type="evidence" value="ECO:0007669"/>
    <property type="project" value="UniProtKB-SubCell"/>
</dbReference>
<dbReference type="GO" id="GO:0009403">
    <property type="term" value="P:toxin biosynthetic process"/>
    <property type="evidence" value="ECO:0007669"/>
    <property type="project" value="InterPro"/>
</dbReference>
<keyword evidence="3 5" id="KW-1133">Transmembrane helix</keyword>
<name>A0A2W5KNQ4_9GAMM</name>
<accession>A0A2W5KNQ4</accession>
<gene>
    <name evidence="6" type="ORF">DI564_05190</name>
</gene>
<dbReference type="Proteomes" id="UP000249046">
    <property type="component" value="Unassembled WGS sequence"/>
</dbReference>
<feature type="transmembrane region" description="Helical" evidence="5">
    <location>
        <begin position="28"/>
        <end position="45"/>
    </location>
</feature>
<dbReference type="Pfam" id="PF02674">
    <property type="entry name" value="Colicin_V"/>
    <property type="match status" value="1"/>
</dbReference>
<evidence type="ECO:0000256" key="1">
    <source>
        <dbReference type="ARBA" id="ARBA00004141"/>
    </source>
</evidence>
<feature type="transmembrane region" description="Helical" evidence="5">
    <location>
        <begin position="100"/>
        <end position="123"/>
    </location>
</feature>
<feature type="transmembrane region" description="Helical" evidence="5">
    <location>
        <begin position="65"/>
        <end position="88"/>
    </location>
</feature>
<organism evidence="6 7">
    <name type="scientific">Rhodanobacter denitrificans</name>
    <dbReference type="NCBI Taxonomy" id="666685"/>
    <lineage>
        <taxon>Bacteria</taxon>
        <taxon>Pseudomonadati</taxon>
        <taxon>Pseudomonadota</taxon>
        <taxon>Gammaproteobacteria</taxon>
        <taxon>Lysobacterales</taxon>
        <taxon>Rhodanobacteraceae</taxon>
        <taxon>Rhodanobacter</taxon>
    </lineage>
</organism>
<feature type="transmembrane region" description="Helical" evidence="5">
    <location>
        <begin position="6"/>
        <end position="21"/>
    </location>
</feature>
<sequence>MNWADYTILAVLALSVLIGFWRGFVAEVFALACWVLAFWLAWMFGPVLAERFFDSISVPSARVLLAYALCFVAVLIGGALVGFVLRKLVSGSGLSGTDRLLGMVFGLARGVALVVLVVLLLGFTPFTRDPWWNTSQLLPSFRQAAGWVTDRLPAHVAGYLAPAAALVAPVADLPVAPRTDAAPKPPEPQP</sequence>